<dbReference type="AlphaFoldDB" id="K0KT91"/>
<name>K0KT91_WICCF</name>
<feature type="transmembrane region" description="Helical" evidence="2">
    <location>
        <begin position="240"/>
        <end position="262"/>
    </location>
</feature>
<reference evidence="3 4" key="1">
    <citation type="journal article" date="2012" name="Eukaryot. Cell">
        <title>Draft genome sequence of Wickerhamomyces ciferrii NRRL Y-1031 F-60-10.</title>
        <authorList>
            <person name="Schneider J."/>
            <person name="Andrea H."/>
            <person name="Blom J."/>
            <person name="Jaenicke S."/>
            <person name="Ruckert C."/>
            <person name="Schorsch C."/>
            <person name="Szczepanowski R."/>
            <person name="Farwick M."/>
            <person name="Goesmann A."/>
            <person name="Puhler A."/>
            <person name="Schaffer S."/>
            <person name="Tauch A."/>
            <person name="Kohler T."/>
            <person name="Brinkrolf K."/>
        </authorList>
    </citation>
    <scope>NUCLEOTIDE SEQUENCE [LARGE SCALE GENOMIC DNA]</scope>
    <source>
        <strain evidence="4">ATCC 14091 / BCRC 22168 / CBS 111 / JCM 3599 / NBRC 0793 / NRRL Y-1031 F-60-10</strain>
    </source>
</reference>
<evidence type="ECO:0000256" key="1">
    <source>
        <dbReference type="SAM" id="MobiDB-lite"/>
    </source>
</evidence>
<organism evidence="3 4">
    <name type="scientific">Wickerhamomyces ciferrii (strain ATCC 14091 / BCRC 22168 / CBS 111 / JCM 3599 / NBRC 0793 / NRRL Y-1031 F-60-10)</name>
    <name type="common">Yeast</name>
    <name type="synonym">Pichia ciferrii</name>
    <dbReference type="NCBI Taxonomy" id="1206466"/>
    <lineage>
        <taxon>Eukaryota</taxon>
        <taxon>Fungi</taxon>
        <taxon>Dikarya</taxon>
        <taxon>Ascomycota</taxon>
        <taxon>Saccharomycotina</taxon>
        <taxon>Saccharomycetes</taxon>
        <taxon>Phaffomycetales</taxon>
        <taxon>Wickerhamomycetaceae</taxon>
        <taxon>Wickerhamomyces</taxon>
    </lineage>
</organism>
<accession>K0KT91</accession>
<gene>
    <name evidence="3" type="ORF">BN7_4156</name>
</gene>
<comment type="caution">
    <text evidence="3">The sequence shown here is derived from an EMBL/GenBank/DDBJ whole genome shotgun (WGS) entry which is preliminary data.</text>
</comment>
<feature type="transmembrane region" description="Helical" evidence="2">
    <location>
        <begin position="160"/>
        <end position="180"/>
    </location>
</feature>
<feature type="transmembrane region" description="Helical" evidence="2">
    <location>
        <begin position="186"/>
        <end position="203"/>
    </location>
</feature>
<evidence type="ECO:0000313" key="4">
    <source>
        <dbReference type="Proteomes" id="UP000009328"/>
    </source>
</evidence>
<feature type="transmembrane region" description="Helical" evidence="2">
    <location>
        <begin position="210"/>
        <end position="228"/>
    </location>
</feature>
<keyword evidence="2" id="KW-0812">Transmembrane</keyword>
<keyword evidence="2" id="KW-1133">Transmembrane helix</keyword>
<dbReference type="InParanoid" id="K0KT91"/>
<keyword evidence="4" id="KW-1185">Reference proteome</keyword>
<keyword evidence="2" id="KW-0472">Membrane</keyword>
<protein>
    <submittedName>
        <fullName evidence="3">Membrane protein</fullName>
    </submittedName>
</protein>
<feature type="region of interest" description="Disordered" evidence="1">
    <location>
        <begin position="110"/>
        <end position="133"/>
    </location>
</feature>
<dbReference type="Proteomes" id="UP000009328">
    <property type="component" value="Unassembled WGS sequence"/>
</dbReference>
<sequence>MTDLHSSRTKYAADPESGFRFGRWVHRDSGSLDEVRSQRPVVRRNWQVRFQESIKSSLNSCNHKVLVITQEYYNKSLDGLKFLKLEVIYLFKKVKSISVEIKFNYKRREAGQEHPEDQEIGEEPPIVEGEGAVNNVPKKSSLEVMNEILKDQNKKKSYKIIRLLNQILLFIGAGLFMYKIDNEDIDYIWNIVSLIFGVFGPTITEFDKGFLNLIMLFIFSTLSSIKGWGPDKCGYNTTLFLIHLFIKSASLIGITLLFSFLINFKQNSLSS</sequence>
<dbReference type="HOGENOM" id="CLU_1027465_0_0_1"/>
<dbReference type="EMBL" id="CAIF01000144">
    <property type="protein sequence ID" value="CCH44589.1"/>
    <property type="molecule type" value="Genomic_DNA"/>
</dbReference>
<proteinExistence type="predicted"/>
<evidence type="ECO:0000256" key="2">
    <source>
        <dbReference type="SAM" id="Phobius"/>
    </source>
</evidence>
<evidence type="ECO:0000313" key="3">
    <source>
        <dbReference type="EMBL" id="CCH44589.1"/>
    </source>
</evidence>